<dbReference type="Gene3D" id="1.10.287.1490">
    <property type="match status" value="1"/>
</dbReference>
<feature type="compositionally biased region" description="Low complexity" evidence="13">
    <location>
        <begin position="8"/>
        <end position="27"/>
    </location>
</feature>
<keyword evidence="10" id="KW-0131">Cell cycle</keyword>
<feature type="coiled-coil region" evidence="12">
    <location>
        <begin position="1047"/>
        <end position="1081"/>
    </location>
</feature>
<gene>
    <name evidence="15" type="ORF">MKK02DRAFT_19890</name>
</gene>
<dbReference type="GO" id="GO:0005524">
    <property type="term" value="F:ATP binding"/>
    <property type="evidence" value="ECO:0007669"/>
    <property type="project" value="UniProtKB-KW"/>
</dbReference>
<dbReference type="FunFam" id="3.40.50.300:FF:000481">
    <property type="entry name" value="Structural maintenance of chromosomes 4"/>
    <property type="match status" value="1"/>
</dbReference>
<feature type="region of interest" description="Disordered" evidence="13">
    <location>
        <begin position="1450"/>
        <end position="1533"/>
    </location>
</feature>
<evidence type="ECO:0000256" key="11">
    <source>
        <dbReference type="PIRNR" id="PIRNR005719"/>
    </source>
</evidence>
<dbReference type="RefSeq" id="XP_052942706.1">
    <property type="nucleotide sequence ID" value="XM_053086168.1"/>
</dbReference>
<evidence type="ECO:0000313" key="15">
    <source>
        <dbReference type="EMBL" id="KAI9632929.1"/>
    </source>
</evidence>
<dbReference type="PANTHER" id="PTHR18937:SF172">
    <property type="entry name" value="STRUCTURAL MAINTENANCE OF CHROMOSOMES PROTEIN"/>
    <property type="match status" value="1"/>
</dbReference>
<evidence type="ECO:0000256" key="9">
    <source>
        <dbReference type="ARBA" id="ARBA00023242"/>
    </source>
</evidence>
<evidence type="ECO:0000256" key="2">
    <source>
        <dbReference type="ARBA" id="ARBA00006005"/>
    </source>
</evidence>
<evidence type="ECO:0000256" key="7">
    <source>
        <dbReference type="ARBA" id="ARBA00023054"/>
    </source>
</evidence>
<evidence type="ECO:0000256" key="10">
    <source>
        <dbReference type="ARBA" id="ARBA00023306"/>
    </source>
</evidence>
<feature type="compositionally biased region" description="Acidic residues" evidence="13">
    <location>
        <begin position="91"/>
        <end position="107"/>
    </location>
</feature>
<dbReference type="Gene3D" id="3.40.50.300">
    <property type="entry name" value="P-loop containing nucleotide triphosphate hydrolases"/>
    <property type="match status" value="2"/>
</dbReference>
<keyword evidence="16" id="KW-1185">Reference proteome</keyword>
<comment type="caution">
    <text evidence="15">The sequence shown here is derived from an EMBL/GenBank/DDBJ whole genome shotgun (WGS) entry which is preliminary data.</text>
</comment>
<comment type="subcellular location">
    <subcellularLocation>
        <location evidence="1 11">Nucleus</location>
    </subcellularLocation>
</comment>
<dbReference type="InterPro" id="IPR024704">
    <property type="entry name" value="SMC"/>
</dbReference>
<feature type="compositionally biased region" description="Basic and acidic residues" evidence="13">
    <location>
        <begin position="679"/>
        <end position="689"/>
    </location>
</feature>
<accession>A0AA38H5K2</accession>
<keyword evidence="8" id="KW-0226">DNA condensation</keyword>
<evidence type="ECO:0000256" key="8">
    <source>
        <dbReference type="ARBA" id="ARBA00023067"/>
    </source>
</evidence>
<feature type="compositionally biased region" description="Pro residues" evidence="13">
    <location>
        <begin position="179"/>
        <end position="195"/>
    </location>
</feature>
<reference evidence="15" key="1">
    <citation type="journal article" date="2022" name="G3 (Bethesda)">
        <title>High quality genome of the basidiomycete yeast Dioszegia hungarica PDD-24b-2 isolated from cloud water.</title>
        <authorList>
            <person name="Jarrige D."/>
            <person name="Haridas S."/>
            <person name="Bleykasten-Grosshans C."/>
            <person name="Joly M."/>
            <person name="Nadalig T."/>
            <person name="Sancelme M."/>
            <person name="Vuilleumier S."/>
            <person name="Grigoriev I.V."/>
            <person name="Amato P."/>
            <person name="Bringel F."/>
        </authorList>
    </citation>
    <scope>NUCLEOTIDE SEQUENCE</scope>
    <source>
        <strain evidence="15">PDD-24b-2</strain>
    </source>
</reference>
<dbReference type="GO" id="GO:0016887">
    <property type="term" value="F:ATP hydrolysis activity"/>
    <property type="evidence" value="ECO:0007669"/>
    <property type="project" value="InterPro"/>
</dbReference>
<proteinExistence type="inferred from homology"/>
<dbReference type="GO" id="GO:0000796">
    <property type="term" value="C:condensin complex"/>
    <property type="evidence" value="ECO:0007669"/>
    <property type="project" value="TreeGrafter"/>
</dbReference>
<dbReference type="PIRSF" id="PIRSF005719">
    <property type="entry name" value="SMC"/>
    <property type="match status" value="1"/>
</dbReference>
<dbReference type="GeneID" id="77725369"/>
<feature type="compositionally biased region" description="Low complexity" evidence="13">
    <location>
        <begin position="1487"/>
        <end position="1500"/>
    </location>
</feature>
<keyword evidence="6" id="KW-0067">ATP-binding</keyword>
<dbReference type="Pfam" id="PF02463">
    <property type="entry name" value="SMC_N"/>
    <property type="match status" value="1"/>
</dbReference>
<dbReference type="EMBL" id="JAKWFO010000013">
    <property type="protein sequence ID" value="KAI9632929.1"/>
    <property type="molecule type" value="Genomic_DNA"/>
</dbReference>
<keyword evidence="9 11" id="KW-0539">Nucleus</keyword>
<evidence type="ECO:0000256" key="12">
    <source>
        <dbReference type="SAM" id="Coils"/>
    </source>
</evidence>
<dbReference type="Proteomes" id="UP001164286">
    <property type="component" value="Unassembled WGS sequence"/>
</dbReference>
<evidence type="ECO:0000259" key="14">
    <source>
        <dbReference type="SMART" id="SM00968"/>
    </source>
</evidence>
<feature type="region of interest" description="Disordered" evidence="13">
    <location>
        <begin position="1"/>
        <end position="198"/>
    </location>
</feature>
<dbReference type="GO" id="GO:0007076">
    <property type="term" value="P:mitotic chromosome condensation"/>
    <property type="evidence" value="ECO:0007669"/>
    <property type="project" value="TreeGrafter"/>
</dbReference>
<evidence type="ECO:0000256" key="6">
    <source>
        <dbReference type="ARBA" id="ARBA00022840"/>
    </source>
</evidence>
<evidence type="ECO:0000256" key="5">
    <source>
        <dbReference type="ARBA" id="ARBA00022776"/>
    </source>
</evidence>
<protein>
    <recommendedName>
        <fullName evidence="11">Structural maintenance of chromosomes protein</fullName>
    </recommendedName>
</protein>
<evidence type="ECO:0000256" key="3">
    <source>
        <dbReference type="ARBA" id="ARBA00022618"/>
    </source>
</evidence>
<dbReference type="PANTHER" id="PTHR18937">
    <property type="entry name" value="STRUCTURAL MAINTENANCE OF CHROMOSOMES SMC FAMILY MEMBER"/>
    <property type="match status" value="1"/>
</dbReference>
<dbReference type="InterPro" id="IPR010935">
    <property type="entry name" value="SMC_hinge"/>
</dbReference>
<feature type="domain" description="SMC hinge" evidence="14">
    <location>
        <begin position="728"/>
        <end position="841"/>
    </location>
</feature>
<keyword evidence="7 12" id="KW-0175">Coiled coil</keyword>
<feature type="compositionally biased region" description="Polar residues" evidence="13">
    <location>
        <begin position="1524"/>
        <end position="1533"/>
    </location>
</feature>
<dbReference type="Pfam" id="PF06470">
    <property type="entry name" value="SMC_hinge"/>
    <property type="match status" value="1"/>
</dbReference>
<feature type="compositionally biased region" description="Polar residues" evidence="13">
    <location>
        <begin position="1468"/>
        <end position="1477"/>
    </location>
</feature>
<evidence type="ECO:0000256" key="13">
    <source>
        <dbReference type="SAM" id="MobiDB-lite"/>
    </source>
</evidence>
<dbReference type="InterPro" id="IPR027417">
    <property type="entry name" value="P-loop_NTPase"/>
</dbReference>
<feature type="region of interest" description="Disordered" evidence="13">
    <location>
        <begin position="679"/>
        <end position="706"/>
    </location>
</feature>
<organism evidence="15 16">
    <name type="scientific">Dioszegia hungarica</name>
    <dbReference type="NCBI Taxonomy" id="4972"/>
    <lineage>
        <taxon>Eukaryota</taxon>
        <taxon>Fungi</taxon>
        <taxon>Dikarya</taxon>
        <taxon>Basidiomycota</taxon>
        <taxon>Agaricomycotina</taxon>
        <taxon>Tremellomycetes</taxon>
        <taxon>Tremellales</taxon>
        <taxon>Bulleribasidiaceae</taxon>
        <taxon>Dioszegia</taxon>
    </lineage>
</organism>
<evidence type="ECO:0000256" key="4">
    <source>
        <dbReference type="ARBA" id="ARBA00022741"/>
    </source>
</evidence>
<feature type="coiled-coil region" evidence="12">
    <location>
        <begin position="889"/>
        <end position="989"/>
    </location>
</feature>
<dbReference type="Gene3D" id="3.30.70.1620">
    <property type="match status" value="1"/>
</dbReference>
<dbReference type="GO" id="GO:0005634">
    <property type="term" value="C:nucleus"/>
    <property type="evidence" value="ECO:0007669"/>
    <property type="project" value="UniProtKB-SubCell"/>
</dbReference>
<dbReference type="InterPro" id="IPR003395">
    <property type="entry name" value="RecF/RecN/SMC_N"/>
</dbReference>
<dbReference type="InterPro" id="IPR036277">
    <property type="entry name" value="SMC_hinge_sf"/>
</dbReference>
<dbReference type="SUPFAM" id="SSF75553">
    <property type="entry name" value="Smc hinge domain"/>
    <property type="match status" value="1"/>
</dbReference>
<keyword evidence="3" id="KW-0132">Cell division</keyword>
<sequence>MPPRRTSRAVSGASAAPPPSAASSRAPRPSRARKASIAPTVDDQDGEDRFPGDSDDAEEEEVVVKPKSKRAAPVSKPKAKTGRAAKRIVSDEEDEAPEPPAEEEEEEVVKPVSKRAAPTSKGKAPASTGKAPAVPAKRKSARISMASAAEESSTPTGPSGAGGLGGPSSHSFSRGYTVPPSPSPAAAPPPPPGPKPRLTIHKIVLINFKSYAGRQEIGPFHKSFSAIVGPNGSGKSNTIDALLFVFGYRASKMRQGKLSELIHNSAGKEGLESCSVEVWFREIVDLPGVDNFLLVPNSQLVVNRTAYRNNSSKYTINERTSTFTEVTTLLKAKGIDLDHNRFLILQGEVESIALMKPKAGNEHEDGLLEYLEDIIGTTKYKVPIEEAEQEVEKLNEDRLEKFSRLKVVERERAALEKTEAEDYLRDSNELVRKKSLLWQYHMNTLTHNVEITTKAIDSLTAELTDEQDRNAHHLAEISSLQQAYDDKLAAFEEVKKFTEKLVKDSKKFEKEEVGLLERKKHLGTRVKKVKKSLTDDGHARNEALGTIENCASELEKNRIKVADLEAKLVTEEAELEEIRDSLKGKTDHFTTQIEAKQRELEPWTAKISEKQSAIDVATSERDLLAQKAEGVVSALAEAKANLDLVKKGDEGKRGEYEGLKVEKGKVVAELKEKEKSLEGMAAKGEDLRNRVSSSRSKTDDAKASLQADKSENAVLSSLNKLKAQGRIKGFHGRLGDLGVIDDKYDVAVTTACSALNNLVVDTVEQGQACIEHLRKGNVGRASFMVLEKLPPRDLNAIETPENVPRLFDLIRPKDPRFAPAFYKGLFNTLVADDLAQAQRIGYGKKRWRVVTLAGQLIDPSGTMSGGGTRVSRGGMSSKFTANRVEPEVVARLERELGDAERELAAFQAERKVLESEVAKLRKRVPEIEMQMEKAELDVKTGEKRIAEAEKRLAELQSQSKPDAADEKRIASLSSEIASLIKETDKLRVQSSSISSEIKSLQEKILEAGGVKLRAIQSRVATTKGLLDLASEAITKAEVAQAKSERDADKLGKALERNKTALEEVEAELQALQGELDAVQSDLGVIRGKVQEASDAVVDVQEGLGESKKELDEKTDDINAFRKLEMDIKQKIEDNQKIQKDSRGKHEHWRKRHDELELQYIDEDDEDDEEEAEGGEAPKPADDAPMDAAPAQGADGNADPEEGEEASAPVGKPKRKRRKAETFELVEYSPDELATVDKELLNAEITQLEEEIGKARPNMTVLEEYRKRDAEFLSRAQDHDNVIAARDAAKARCEDLTAQRMTEFMAGFTAISTKLKEMYQMITMGGNAEIECIDNSNPFSEGVVLSIMPPKKSWRQIANLSGGEKTLASLALVFALHVFKPTPLYFMDEIDAALDFKNVSIVANYIQQKTQAAQFIVISLRNDMFELAHRLVGIYKTSNCTKSIAIDNKDLRTQAVPRRLGPAGRSPTKGGSQSQRNGSPERRGSVVPGTPRPGMGMTPGPSQGLGAGLGQGLMVPSTPRPGSVVPSTPGTVRG</sequence>
<evidence type="ECO:0000313" key="16">
    <source>
        <dbReference type="Proteomes" id="UP001164286"/>
    </source>
</evidence>
<feature type="compositionally biased region" description="Basic residues" evidence="13">
    <location>
        <begin position="77"/>
        <end position="86"/>
    </location>
</feature>
<feature type="coiled-coil region" evidence="12">
    <location>
        <begin position="547"/>
        <end position="581"/>
    </location>
</feature>
<dbReference type="GO" id="GO:0051301">
    <property type="term" value="P:cell division"/>
    <property type="evidence" value="ECO:0007669"/>
    <property type="project" value="UniProtKB-KW"/>
</dbReference>
<dbReference type="SMART" id="SM00968">
    <property type="entry name" value="SMC_hinge"/>
    <property type="match status" value="1"/>
</dbReference>
<name>A0AA38H5K2_9TREE</name>
<feature type="compositionally biased region" description="Low complexity" evidence="13">
    <location>
        <begin position="1185"/>
        <end position="1194"/>
    </location>
</feature>
<feature type="compositionally biased region" description="Acidic residues" evidence="13">
    <location>
        <begin position="1159"/>
        <end position="1173"/>
    </location>
</feature>
<keyword evidence="4" id="KW-0547">Nucleotide-binding</keyword>
<comment type="similarity">
    <text evidence="2">Belongs to the SMC family. SMC4 subfamily.</text>
</comment>
<feature type="region of interest" description="Disordered" evidence="13">
    <location>
        <begin position="1132"/>
        <end position="1216"/>
    </location>
</feature>
<feature type="compositionally biased region" description="Basic and acidic residues" evidence="13">
    <location>
        <begin position="1132"/>
        <end position="1143"/>
    </location>
</feature>
<keyword evidence="5" id="KW-0498">Mitosis</keyword>
<dbReference type="FunFam" id="3.40.50.300:FF:000585">
    <property type="entry name" value="Structural maintenance of chromosomes 4"/>
    <property type="match status" value="1"/>
</dbReference>
<dbReference type="SUPFAM" id="SSF52540">
    <property type="entry name" value="P-loop containing nucleoside triphosphate hydrolases"/>
    <property type="match status" value="1"/>
</dbReference>
<dbReference type="Gene3D" id="1.20.1060.20">
    <property type="match status" value="1"/>
</dbReference>
<evidence type="ECO:0000256" key="1">
    <source>
        <dbReference type="ARBA" id="ARBA00004123"/>
    </source>
</evidence>